<evidence type="ECO:0000256" key="1">
    <source>
        <dbReference type="SAM" id="MobiDB-lite"/>
    </source>
</evidence>
<reference evidence="2 3" key="1">
    <citation type="journal article" date="2014" name="Genome Announc.">
        <title>Draft Genome Sequence of Lutibaculum baratangense Strain AMV1T, Isolated from a Mud Volcano in Andamans, India.</title>
        <authorList>
            <person name="Singh A."/>
            <person name="Sreenivas A."/>
            <person name="Sathyanarayana Reddy G."/>
            <person name="Pinnaka A.K."/>
            <person name="Shivaji S."/>
        </authorList>
    </citation>
    <scope>NUCLEOTIDE SEQUENCE [LARGE SCALE GENOMIC DNA]</scope>
    <source>
        <strain evidence="2 3">AMV1</strain>
    </source>
</reference>
<organism evidence="2 3">
    <name type="scientific">Lutibaculum baratangense AMV1</name>
    <dbReference type="NCBI Taxonomy" id="631454"/>
    <lineage>
        <taxon>Bacteria</taxon>
        <taxon>Pseudomonadati</taxon>
        <taxon>Pseudomonadota</taxon>
        <taxon>Alphaproteobacteria</taxon>
        <taxon>Hyphomicrobiales</taxon>
        <taxon>Tepidamorphaceae</taxon>
        <taxon>Lutibaculum</taxon>
    </lineage>
</organism>
<keyword evidence="3" id="KW-1185">Reference proteome</keyword>
<protein>
    <submittedName>
        <fullName evidence="2">Uncharacterized protein</fullName>
    </submittedName>
</protein>
<dbReference type="AlphaFoldDB" id="V4T8Q1"/>
<comment type="caution">
    <text evidence="2">The sequence shown here is derived from an EMBL/GenBank/DDBJ whole genome shotgun (WGS) entry which is preliminary data.</text>
</comment>
<proteinExistence type="predicted"/>
<gene>
    <name evidence="2" type="ORF">N177_4060</name>
</gene>
<dbReference type="Proteomes" id="UP000017819">
    <property type="component" value="Unassembled WGS sequence"/>
</dbReference>
<feature type="region of interest" description="Disordered" evidence="1">
    <location>
        <begin position="1"/>
        <end position="40"/>
    </location>
</feature>
<sequence>MTGLARRLMGCSNRRAGRSRYPPLPGGPTGAGGARPSSTT</sequence>
<evidence type="ECO:0000313" key="2">
    <source>
        <dbReference type="EMBL" id="ESR22923.1"/>
    </source>
</evidence>
<name>V4T8Q1_9HYPH</name>
<accession>V4T8Q1</accession>
<evidence type="ECO:0000313" key="3">
    <source>
        <dbReference type="Proteomes" id="UP000017819"/>
    </source>
</evidence>
<dbReference type="EMBL" id="AWXZ01000040">
    <property type="protein sequence ID" value="ESR22923.1"/>
    <property type="molecule type" value="Genomic_DNA"/>
</dbReference>